<dbReference type="CDD" id="cd14066">
    <property type="entry name" value="STKc_IRAK"/>
    <property type="match status" value="1"/>
</dbReference>
<dbReference type="FunCoup" id="A0A6I9QJE0">
    <property type="interactions" value="2652"/>
</dbReference>
<keyword evidence="7" id="KW-0812">Transmembrane</keyword>
<feature type="transmembrane region" description="Helical" evidence="7">
    <location>
        <begin position="304"/>
        <end position="329"/>
    </location>
</feature>
<dbReference type="Pfam" id="PF07714">
    <property type="entry name" value="PK_Tyr_Ser-Thr"/>
    <property type="match status" value="1"/>
</dbReference>
<dbReference type="AlphaFoldDB" id="A0A6I9QJE0"/>
<dbReference type="FunFam" id="1.10.510.10:FF:000513">
    <property type="entry name" value="Protein NSP-INTERACTING KINASE 2"/>
    <property type="match status" value="1"/>
</dbReference>
<keyword evidence="10" id="KW-1185">Reference proteome</keyword>
<dbReference type="Proteomes" id="UP000504607">
    <property type="component" value="Unplaced"/>
</dbReference>
<keyword evidence="4" id="KW-0677">Repeat</keyword>
<dbReference type="PANTHER" id="PTHR48056">
    <property type="entry name" value="LRR RECEPTOR-LIKE SERINE/THREONINE-PROTEIN KINASE-RELATED"/>
    <property type="match status" value="1"/>
</dbReference>
<dbReference type="InParanoid" id="A0A6I9QJE0"/>
<evidence type="ECO:0000256" key="6">
    <source>
        <dbReference type="ARBA" id="ARBA00023180"/>
    </source>
</evidence>
<evidence type="ECO:0000256" key="5">
    <source>
        <dbReference type="ARBA" id="ARBA00023170"/>
    </source>
</evidence>
<dbReference type="Gene3D" id="3.30.200.20">
    <property type="entry name" value="Phosphorylase Kinase, domain 1"/>
    <property type="match status" value="1"/>
</dbReference>
<keyword evidence="7" id="KW-0472">Membrane</keyword>
<dbReference type="PROSITE" id="PS50011">
    <property type="entry name" value="PROTEIN_KINASE_DOM"/>
    <property type="match status" value="1"/>
</dbReference>
<keyword evidence="2" id="KW-0433">Leucine-rich repeat</keyword>
<dbReference type="OrthoDB" id="676979at2759"/>
<evidence type="ECO:0000256" key="7">
    <source>
        <dbReference type="SAM" id="Phobius"/>
    </source>
</evidence>
<dbReference type="InterPro" id="IPR050647">
    <property type="entry name" value="Plant_LRR-RLKs"/>
</dbReference>
<reference evidence="11" key="1">
    <citation type="submission" date="2025-08" db="UniProtKB">
        <authorList>
            <consortium name="RefSeq"/>
        </authorList>
    </citation>
    <scope>IDENTIFICATION</scope>
</reference>
<evidence type="ECO:0000256" key="8">
    <source>
        <dbReference type="SAM" id="SignalP"/>
    </source>
</evidence>
<feature type="domain" description="Protein kinase" evidence="9">
    <location>
        <begin position="406"/>
        <end position="675"/>
    </location>
</feature>
<dbReference type="KEGG" id="egu:105036447"/>
<dbReference type="Pfam" id="PF23598">
    <property type="entry name" value="LRR_14"/>
    <property type="match status" value="1"/>
</dbReference>
<dbReference type="InterPro" id="IPR001245">
    <property type="entry name" value="Ser-Thr/Tyr_kinase_cat_dom"/>
</dbReference>
<dbReference type="GeneID" id="105036447"/>
<dbReference type="PANTHER" id="PTHR48056:SF37">
    <property type="entry name" value="PROTEIN KINASE DOMAIN-CONTAINING PROTEIN"/>
    <property type="match status" value="1"/>
</dbReference>
<evidence type="ECO:0000256" key="2">
    <source>
        <dbReference type="ARBA" id="ARBA00022614"/>
    </source>
</evidence>
<keyword evidence="6" id="KW-0325">Glycoprotein</keyword>
<dbReference type="SUPFAM" id="SSF52058">
    <property type="entry name" value="L domain-like"/>
    <property type="match status" value="1"/>
</dbReference>
<dbReference type="InterPro" id="IPR011009">
    <property type="entry name" value="Kinase-like_dom_sf"/>
</dbReference>
<keyword evidence="3 8" id="KW-0732">Signal</keyword>
<evidence type="ECO:0000259" key="9">
    <source>
        <dbReference type="PROSITE" id="PS50011"/>
    </source>
</evidence>
<dbReference type="FunFam" id="3.30.200.20:FF:000371">
    <property type="entry name" value="Protein NSP-INTERACTING KINASE 2"/>
    <property type="match status" value="1"/>
</dbReference>
<keyword evidence="5" id="KW-0675">Receptor</keyword>
<keyword evidence="7" id="KW-1133">Transmembrane helix</keyword>
<evidence type="ECO:0000313" key="11">
    <source>
        <dbReference type="RefSeq" id="XP_010910517.1"/>
    </source>
</evidence>
<feature type="chain" id="PRO_5026714381" evidence="8">
    <location>
        <begin position="26"/>
        <end position="675"/>
    </location>
</feature>
<name>A0A6I9QJE0_ELAGV</name>
<feature type="signal peptide" evidence="8">
    <location>
        <begin position="1"/>
        <end position="25"/>
    </location>
</feature>
<accession>A0A6I9QJE0</accession>
<dbReference type="GO" id="GO:0005524">
    <property type="term" value="F:ATP binding"/>
    <property type="evidence" value="ECO:0007669"/>
    <property type="project" value="InterPro"/>
</dbReference>
<dbReference type="RefSeq" id="XP_010910517.1">
    <property type="nucleotide sequence ID" value="XM_010912215.3"/>
</dbReference>
<proteinExistence type="predicted"/>
<dbReference type="FunFam" id="3.80.10.10:FF:000485">
    <property type="entry name" value="Protein NSP-INTERACTING KINASE 2"/>
    <property type="match status" value="1"/>
</dbReference>
<organism evidence="10 11">
    <name type="scientific">Elaeis guineensis var. tenera</name>
    <name type="common">Oil palm</name>
    <dbReference type="NCBI Taxonomy" id="51953"/>
    <lineage>
        <taxon>Eukaryota</taxon>
        <taxon>Viridiplantae</taxon>
        <taxon>Streptophyta</taxon>
        <taxon>Embryophyta</taxon>
        <taxon>Tracheophyta</taxon>
        <taxon>Spermatophyta</taxon>
        <taxon>Magnoliopsida</taxon>
        <taxon>Liliopsida</taxon>
        <taxon>Arecaceae</taxon>
        <taxon>Arecoideae</taxon>
        <taxon>Cocoseae</taxon>
        <taxon>Elaeidinae</taxon>
        <taxon>Elaeis</taxon>
    </lineage>
</organism>
<evidence type="ECO:0000313" key="10">
    <source>
        <dbReference type="Proteomes" id="UP000504607"/>
    </source>
</evidence>
<dbReference type="SUPFAM" id="SSF56112">
    <property type="entry name" value="Protein kinase-like (PK-like)"/>
    <property type="match status" value="1"/>
</dbReference>
<dbReference type="InterPro" id="IPR000719">
    <property type="entry name" value="Prot_kinase_dom"/>
</dbReference>
<dbReference type="Pfam" id="PF08263">
    <property type="entry name" value="LRRNT_2"/>
    <property type="match status" value="1"/>
</dbReference>
<evidence type="ECO:0000256" key="1">
    <source>
        <dbReference type="ARBA" id="ARBA00004167"/>
    </source>
</evidence>
<dbReference type="GO" id="GO:0016020">
    <property type="term" value="C:membrane"/>
    <property type="evidence" value="ECO:0007669"/>
    <property type="project" value="UniProtKB-SubCell"/>
</dbReference>
<dbReference type="Gene3D" id="1.10.510.10">
    <property type="entry name" value="Transferase(Phosphotransferase) domain 1"/>
    <property type="match status" value="1"/>
</dbReference>
<gene>
    <name evidence="11" type="primary">LOC105036447</name>
</gene>
<evidence type="ECO:0000256" key="3">
    <source>
        <dbReference type="ARBA" id="ARBA00022729"/>
    </source>
</evidence>
<dbReference type="InterPro" id="IPR055414">
    <property type="entry name" value="LRR_R13L4/SHOC2-like"/>
</dbReference>
<dbReference type="GO" id="GO:0004674">
    <property type="term" value="F:protein serine/threonine kinase activity"/>
    <property type="evidence" value="ECO:0007669"/>
    <property type="project" value="UniProtKB-EC"/>
</dbReference>
<dbReference type="GO" id="GO:0033612">
    <property type="term" value="F:receptor serine/threonine kinase binding"/>
    <property type="evidence" value="ECO:0007669"/>
    <property type="project" value="TreeGrafter"/>
</dbReference>
<dbReference type="FunFam" id="3.80.10.10:FF:000379">
    <property type="entry name" value="Protein NSP-INTERACTING KINASE 2"/>
    <property type="match status" value="1"/>
</dbReference>
<dbReference type="InterPro" id="IPR032675">
    <property type="entry name" value="LRR_dom_sf"/>
</dbReference>
<evidence type="ECO:0000256" key="4">
    <source>
        <dbReference type="ARBA" id="ARBA00022737"/>
    </source>
</evidence>
<dbReference type="InterPro" id="IPR013210">
    <property type="entry name" value="LRR_N_plant-typ"/>
</dbReference>
<protein>
    <submittedName>
        <fullName evidence="11">Probable leucine-rich repeat receptor-like protein kinase At5g63930</fullName>
    </submittedName>
</protein>
<comment type="subcellular location">
    <subcellularLocation>
        <location evidence="1">Membrane</location>
        <topology evidence="1">Single-pass membrane protein</topology>
    </subcellularLocation>
</comment>
<sequence length="675" mass="73474">MGLTSFKCLLLLVLSLLLHPGTIWGNAELRALMEVKTALDPEGRILSTWTSDGDPCGGSFEGVACNEHGKVANISLQGKGLAGSISPAVADLRCLSGLYLHYNALSGKIPREIAKLNELSDLYLDVNNLSGGIPEEIGNMASLQVLQLCCNQLTGSIPTQLGLLKKLTVLALQSNHLTGAIPACLGDLTQLMRLDLSFNQLFGSIPVKLAQLSQLVAFDVRNNTLSGSVPSDLKRLDDGFQYWNNADLCGDGFPSLRVCTSSDLLNPHRPEPYGAGILPQDNPQSANLNVHCNNTHCSHSSKSAVAIVVAIAAVVFGGTISSLLAFSWYRRRKQKIGSPLEVSDRWLSIDQTKDFYRRSSSPLISLEYSNGWDPLADAKSGIGFSQEVLQSFRFNLEEVECATQYFSEVNLLGKKAHFAATYKGILRDGTMVAVKRISKTSCKSEEAEFLMGLKLLTSLRHENLVGLRGFCCSRGRGECFLVYNFVANGSLSRYLDAKGDENSQILDWPTRVSITKGIAKGIEYLHSNKTNKPSLIHQSISAERVLIDSHFNPLLSDSGLYKLLADDVVFSTLKASAAMGYLAPEYATVGRFTEKSDVYAFGIIVFQILTGKRTTHLRVGTEPGNLEDLIDENLKGNFSKPEAAKLASIALLCTNEAPNQRPTMEAILQELNSSQ</sequence>
<dbReference type="Gene3D" id="3.80.10.10">
    <property type="entry name" value="Ribonuclease Inhibitor"/>
    <property type="match status" value="2"/>
</dbReference>